<organism evidence="1">
    <name type="scientific">uncultured Dysgonomonas sp</name>
    <dbReference type="NCBI Taxonomy" id="206096"/>
    <lineage>
        <taxon>Bacteria</taxon>
        <taxon>Pseudomonadati</taxon>
        <taxon>Bacteroidota</taxon>
        <taxon>Bacteroidia</taxon>
        <taxon>Bacteroidales</taxon>
        <taxon>Dysgonomonadaceae</taxon>
        <taxon>Dysgonomonas</taxon>
        <taxon>environmental samples</taxon>
    </lineage>
</organism>
<sequence length="151" mass="17585">MAQNALGDNGERYKIAYDYLLSDSKTSERNYIVSDTLMFMERSPFWKYFQKNGESSLDCITRIDSIDNTNRFTKEYSCELVKLFGSAEETPNLYFSKISDNVLFAEYFYRFGLNKDLTQAPPKYNGSYRYLFIFGSDNSIADVLKQVVAYK</sequence>
<proteinExistence type="predicted"/>
<name>A0A212KAS5_9BACT</name>
<reference evidence="1" key="1">
    <citation type="submission" date="2016-04" db="EMBL/GenBank/DDBJ databases">
        <authorList>
            <person name="Evans L.H."/>
            <person name="Alamgir A."/>
            <person name="Owens N."/>
            <person name="Weber N.D."/>
            <person name="Virtaneva K."/>
            <person name="Barbian K."/>
            <person name="Babar A."/>
            <person name="Rosenke K."/>
        </authorList>
    </citation>
    <scope>NUCLEOTIDE SEQUENCE</scope>
    <source>
        <strain evidence="1">86-2</strain>
    </source>
</reference>
<dbReference type="EMBL" id="FLUL01000001">
    <property type="protein sequence ID" value="SBW08844.1"/>
    <property type="molecule type" value="Genomic_DNA"/>
</dbReference>
<dbReference type="RefSeq" id="WP_283685999.1">
    <property type="nucleotide sequence ID" value="NZ_CALESN010000045.1"/>
</dbReference>
<protein>
    <submittedName>
        <fullName evidence="1">Uncharacterized protein</fullName>
    </submittedName>
</protein>
<accession>A0A212KAS5</accession>
<dbReference type="AlphaFoldDB" id="A0A212KAS5"/>
<gene>
    <name evidence="1" type="ORF">KL86DYS2_13479</name>
</gene>
<evidence type="ECO:0000313" key="1">
    <source>
        <dbReference type="EMBL" id="SBW08844.1"/>
    </source>
</evidence>